<dbReference type="EMBL" id="CP013232">
    <property type="protein sequence ID" value="AMO95347.1"/>
    <property type="molecule type" value="Genomic_DNA"/>
</dbReference>
<evidence type="ECO:0000313" key="1">
    <source>
        <dbReference type="EMBL" id="AMO95347.1"/>
    </source>
</evidence>
<sequence length="38" mass="4189">MAIPQTMPSVAARDEVHLQFTLKQGIDTGQFFKALGKL</sequence>
<evidence type="ECO:0000313" key="2">
    <source>
        <dbReference type="Proteomes" id="UP000072421"/>
    </source>
</evidence>
<accession>A0A127PC86</accession>
<protein>
    <submittedName>
        <fullName evidence="1">Uncharacterized protein</fullName>
    </submittedName>
</protein>
<organism evidence="1">
    <name type="scientific">Collimonas fungivorans</name>
    <dbReference type="NCBI Taxonomy" id="158899"/>
    <lineage>
        <taxon>Bacteria</taxon>
        <taxon>Pseudomonadati</taxon>
        <taxon>Pseudomonadota</taxon>
        <taxon>Betaproteobacteria</taxon>
        <taxon>Burkholderiales</taxon>
        <taxon>Oxalobacteraceae</taxon>
        <taxon>Collimonas</taxon>
    </lineage>
</organism>
<reference evidence="1 2" key="1">
    <citation type="submission" date="2015-11" db="EMBL/GenBank/DDBJ databases">
        <title>Exploring the genomic traits of fungus-feeding bacterial genus Collimonas.</title>
        <authorList>
            <person name="Song C."/>
            <person name="Schmidt R."/>
            <person name="de Jager V."/>
            <person name="Krzyzanowska D."/>
            <person name="Jongedijk E."/>
            <person name="Cankar K."/>
            <person name="Beekwilder J."/>
            <person name="van Veen A."/>
            <person name="de Boer W."/>
            <person name="van Veen J.A."/>
            <person name="Garbeva P."/>
        </authorList>
    </citation>
    <scope>NUCLEOTIDE SEQUENCE [LARGE SCALE GENOMIC DNA]</scope>
    <source>
        <strain evidence="1 2">Ter6</strain>
    </source>
</reference>
<name>A0A127PC86_9BURK</name>
<dbReference type="PATRIC" id="fig|158899.10.peg.2669"/>
<gene>
    <name evidence="1" type="ORF">CFter6_2679</name>
</gene>
<dbReference type="AlphaFoldDB" id="A0A127PC86"/>
<dbReference type="Proteomes" id="UP000072421">
    <property type="component" value="Chromosome"/>
</dbReference>
<proteinExistence type="predicted"/>